<protein>
    <submittedName>
        <fullName evidence="1">Uncharacterized protein</fullName>
    </submittedName>
</protein>
<sequence>MVFTNESHWNSTRRGNISAYSYAPSLPPFVRIRLLSFLRAKIQPPNEIPLAKRSRIVVRRPWCIIACFVVVGVRIRDSGPLAL</sequence>
<name>A0A3N4HYT0_ASCIM</name>
<evidence type="ECO:0000313" key="1">
    <source>
        <dbReference type="EMBL" id="RPA79025.1"/>
    </source>
</evidence>
<keyword evidence="2" id="KW-1185">Reference proteome</keyword>
<dbReference type="EMBL" id="ML119704">
    <property type="protein sequence ID" value="RPA79025.1"/>
    <property type="molecule type" value="Genomic_DNA"/>
</dbReference>
<proteinExistence type="predicted"/>
<gene>
    <name evidence="1" type="ORF">BJ508DRAFT_150231</name>
</gene>
<dbReference type="Proteomes" id="UP000275078">
    <property type="component" value="Unassembled WGS sequence"/>
</dbReference>
<organism evidence="1 2">
    <name type="scientific">Ascobolus immersus RN42</name>
    <dbReference type="NCBI Taxonomy" id="1160509"/>
    <lineage>
        <taxon>Eukaryota</taxon>
        <taxon>Fungi</taxon>
        <taxon>Dikarya</taxon>
        <taxon>Ascomycota</taxon>
        <taxon>Pezizomycotina</taxon>
        <taxon>Pezizomycetes</taxon>
        <taxon>Pezizales</taxon>
        <taxon>Ascobolaceae</taxon>
        <taxon>Ascobolus</taxon>
    </lineage>
</organism>
<reference evidence="1 2" key="1">
    <citation type="journal article" date="2018" name="Nat. Ecol. Evol.">
        <title>Pezizomycetes genomes reveal the molecular basis of ectomycorrhizal truffle lifestyle.</title>
        <authorList>
            <person name="Murat C."/>
            <person name="Payen T."/>
            <person name="Noel B."/>
            <person name="Kuo A."/>
            <person name="Morin E."/>
            <person name="Chen J."/>
            <person name="Kohler A."/>
            <person name="Krizsan K."/>
            <person name="Balestrini R."/>
            <person name="Da Silva C."/>
            <person name="Montanini B."/>
            <person name="Hainaut M."/>
            <person name="Levati E."/>
            <person name="Barry K.W."/>
            <person name="Belfiori B."/>
            <person name="Cichocki N."/>
            <person name="Clum A."/>
            <person name="Dockter R.B."/>
            <person name="Fauchery L."/>
            <person name="Guy J."/>
            <person name="Iotti M."/>
            <person name="Le Tacon F."/>
            <person name="Lindquist E.A."/>
            <person name="Lipzen A."/>
            <person name="Malagnac F."/>
            <person name="Mello A."/>
            <person name="Molinier V."/>
            <person name="Miyauchi S."/>
            <person name="Poulain J."/>
            <person name="Riccioni C."/>
            <person name="Rubini A."/>
            <person name="Sitrit Y."/>
            <person name="Splivallo R."/>
            <person name="Traeger S."/>
            <person name="Wang M."/>
            <person name="Zifcakova L."/>
            <person name="Wipf D."/>
            <person name="Zambonelli A."/>
            <person name="Paolocci F."/>
            <person name="Nowrousian M."/>
            <person name="Ottonello S."/>
            <person name="Baldrian P."/>
            <person name="Spatafora J.W."/>
            <person name="Henrissat B."/>
            <person name="Nagy L.G."/>
            <person name="Aury J.M."/>
            <person name="Wincker P."/>
            <person name="Grigoriev I.V."/>
            <person name="Bonfante P."/>
            <person name="Martin F.M."/>
        </authorList>
    </citation>
    <scope>NUCLEOTIDE SEQUENCE [LARGE SCALE GENOMIC DNA]</scope>
    <source>
        <strain evidence="1 2">RN42</strain>
    </source>
</reference>
<evidence type="ECO:0000313" key="2">
    <source>
        <dbReference type="Proteomes" id="UP000275078"/>
    </source>
</evidence>
<accession>A0A3N4HYT0</accession>
<dbReference type="AlphaFoldDB" id="A0A3N4HYT0"/>